<sequence length="301" mass="33632">MVASDFKMRISEDQWVDGFNNFRNWLDIKHEGMGELYKLLSFYYNNLNDEQKNCFCYGALYFEDSDIPIDCLLECWAAECFLGSNDDADECRINGRSVLQDLKNVSLLDEVDIIKLEASTTYICVPNADILSIFIKRDDLCFASFQVCIGCHSACPRIPMSYQYERYMKCESFNPTVSELLAKDDAFELVNLPAENLMKFFKSMDQVRGLLIESCNAIGTIVDGRVMSTTANAVEGTNRIVKEVPRDVSQEAPSKAAASKRRLLAADKGKAVASSGNGKRGRVNQTSGVLYGISIRELGTA</sequence>
<dbReference type="EMBL" id="CM045766">
    <property type="protein sequence ID" value="KAI8004716.1"/>
    <property type="molecule type" value="Genomic_DNA"/>
</dbReference>
<proteinExistence type="predicted"/>
<name>A0ACC0GX71_9ERIC</name>
<protein>
    <submittedName>
        <fullName evidence="1">Disease resistance protein RPS2</fullName>
    </submittedName>
</protein>
<organism evidence="1 2">
    <name type="scientific">Camellia lanceoleosa</name>
    <dbReference type="NCBI Taxonomy" id="1840588"/>
    <lineage>
        <taxon>Eukaryota</taxon>
        <taxon>Viridiplantae</taxon>
        <taxon>Streptophyta</taxon>
        <taxon>Embryophyta</taxon>
        <taxon>Tracheophyta</taxon>
        <taxon>Spermatophyta</taxon>
        <taxon>Magnoliopsida</taxon>
        <taxon>eudicotyledons</taxon>
        <taxon>Gunneridae</taxon>
        <taxon>Pentapetalae</taxon>
        <taxon>asterids</taxon>
        <taxon>Ericales</taxon>
        <taxon>Theaceae</taxon>
        <taxon>Camellia</taxon>
    </lineage>
</organism>
<reference evidence="1 2" key="1">
    <citation type="journal article" date="2022" name="Plant J.">
        <title>Chromosome-level genome of Camellia lanceoleosa provides a valuable resource for understanding genome evolution and self-incompatibility.</title>
        <authorList>
            <person name="Gong W."/>
            <person name="Xiao S."/>
            <person name="Wang L."/>
            <person name="Liao Z."/>
            <person name="Chang Y."/>
            <person name="Mo W."/>
            <person name="Hu G."/>
            <person name="Li W."/>
            <person name="Zhao G."/>
            <person name="Zhu H."/>
            <person name="Hu X."/>
            <person name="Ji K."/>
            <person name="Xiang X."/>
            <person name="Song Q."/>
            <person name="Yuan D."/>
            <person name="Jin S."/>
            <person name="Zhang L."/>
        </authorList>
    </citation>
    <scope>NUCLEOTIDE SEQUENCE [LARGE SCALE GENOMIC DNA]</scope>
    <source>
        <strain evidence="1">SQ_2022a</strain>
    </source>
</reference>
<gene>
    <name evidence="1" type="ORF">LOK49_LG08G01694</name>
</gene>
<evidence type="ECO:0000313" key="1">
    <source>
        <dbReference type="EMBL" id="KAI8004716.1"/>
    </source>
</evidence>
<evidence type="ECO:0000313" key="2">
    <source>
        <dbReference type="Proteomes" id="UP001060215"/>
    </source>
</evidence>
<dbReference type="Proteomes" id="UP001060215">
    <property type="component" value="Chromosome 9"/>
</dbReference>
<comment type="caution">
    <text evidence="1">The sequence shown here is derived from an EMBL/GenBank/DDBJ whole genome shotgun (WGS) entry which is preliminary data.</text>
</comment>
<accession>A0ACC0GX71</accession>
<keyword evidence="2" id="KW-1185">Reference proteome</keyword>